<comment type="caution">
    <text evidence="3">The sequence shown here is derived from an EMBL/GenBank/DDBJ whole genome shotgun (WGS) entry which is preliminary data.</text>
</comment>
<sequence length="182" mass="20084">MLQVQDVNDVLSAIDDVIKLLGVASPSKITVMGISHGGFLTTHLIGQAPDKFAAAVAINPVCNLALMVGTTDIPDWCYVEAFGTNAKHSFKQPPSPQHLTHFYNKSPISHLSKVKAPTLFLLGAQDVRVPIYDGLQYARALKEKGVDVKTIMFPNDVHGLQRPQSEFECFLNIAMWFNKYCK</sequence>
<dbReference type="InterPro" id="IPR029058">
    <property type="entry name" value="AB_hydrolase_fold"/>
</dbReference>
<evidence type="ECO:0000259" key="2">
    <source>
        <dbReference type="Pfam" id="PF00326"/>
    </source>
</evidence>
<dbReference type="InterPro" id="IPR001375">
    <property type="entry name" value="Peptidase_S9_cat"/>
</dbReference>
<proteinExistence type="predicted"/>
<dbReference type="Pfam" id="PF00326">
    <property type="entry name" value="Peptidase_S9"/>
    <property type="match status" value="1"/>
</dbReference>
<evidence type="ECO:0000313" key="4">
    <source>
        <dbReference type="Proteomes" id="UP001341840"/>
    </source>
</evidence>
<keyword evidence="4" id="KW-1185">Reference proteome</keyword>
<gene>
    <name evidence="3" type="ORF">PIB30_002410</name>
</gene>
<name>A0ABU6W4M2_9FABA</name>
<dbReference type="Proteomes" id="UP001341840">
    <property type="component" value="Unassembled WGS sequence"/>
</dbReference>
<dbReference type="PANTHER" id="PTHR42776">
    <property type="entry name" value="SERINE PEPTIDASE S9 FAMILY MEMBER"/>
    <property type="match status" value="1"/>
</dbReference>
<keyword evidence="1" id="KW-0378">Hydrolase</keyword>
<dbReference type="PANTHER" id="PTHR42776:SF23">
    <property type="entry name" value="ACYLAMINOACYL-PEPTIDASE"/>
    <property type="match status" value="1"/>
</dbReference>
<accession>A0ABU6W4M2</accession>
<feature type="domain" description="Peptidase S9 prolyl oligopeptidase catalytic" evidence="2">
    <location>
        <begin position="4"/>
        <end position="181"/>
    </location>
</feature>
<protein>
    <recommendedName>
        <fullName evidence="2">Peptidase S9 prolyl oligopeptidase catalytic domain-containing protein</fullName>
    </recommendedName>
</protein>
<dbReference type="SUPFAM" id="SSF53474">
    <property type="entry name" value="alpha/beta-Hydrolases"/>
    <property type="match status" value="1"/>
</dbReference>
<evidence type="ECO:0000313" key="3">
    <source>
        <dbReference type="EMBL" id="MED6179585.1"/>
    </source>
</evidence>
<dbReference type="Gene3D" id="3.40.50.1820">
    <property type="entry name" value="alpha/beta hydrolase"/>
    <property type="match status" value="1"/>
</dbReference>
<reference evidence="3 4" key="1">
    <citation type="journal article" date="2023" name="Plants (Basel)">
        <title>Bridging the Gap: Combining Genomics and Transcriptomics Approaches to Understand Stylosanthes scabra, an Orphan Legume from the Brazilian Caatinga.</title>
        <authorList>
            <person name="Ferreira-Neto J.R.C."/>
            <person name="da Silva M.D."/>
            <person name="Binneck E."/>
            <person name="de Melo N.F."/>
            <person name="da Silva R.H."/>
            <person name="de Melo A.L.T.M."/>
            <person name="Pandolfi V."/>
            <person name="Bustamante F.O."/>
            <person name="Brasileiro-Vidal A.C."/>
            <person name="Benko-Iseppon A.M."/>
        </authorList>
    </citation>
    <scope>NUCLEOTIDE SEQUENCE [LARGE SCALE GENOMIC DNA]</scope>
    <source>
        <tissue evidence="3">Leaves</tissue>
    </source>
</reference>
<evidence type="ECO:0000256" key="1">
    <source>
        <dbReference type="ARBA" id="ARBA00022801"/>
    </source>
</evidence>
<dbReference type="EMBL" id="JASCZI010181247">
    <property type="protein sequence ID" value="MED6179585.1"/>
    <property type="molecule type" value="Genomic_DNA"/>
</dbReference>
<organism evidence="3 4">
    <name type="scientific">Stylosanthes scabra</name>
    <dbReference type="NCBI Taxonomy" id="79078"/>
    <lineage>
        <taxon>Eukaryota</taxon>
        <taxon>Viridiplantae</taxon>
        <taxon>Streptophyta</taxon>
        <taxon>Embryophyta</taxon>
        <taxon>Tracheophyta</taxon>
        <taxon>Spermatophyta</taxon>
        <taxon>Magnoliopsida</taxon>
        <taxon>eudicotyledons</taxon>
        <taxon>Gunneridae</taxon>
        <taxon>Pentapetalae</taxon>
        <taxon>rosids</taxon>
        <taxon>fabids</taxon>
        <taxon>Fabales</taxon>
        <taxon>Fabaceae</taxon>
        <taxon>Papilionoideae</taxon>
        <taxon>50 kb inversion clade</taxon>
        <taxon>dalbergioids sensu lato</taxon>
        <taxon>Dalbergieae</taxon>
        <taxon>Pterocarpus clade</taxon>
        <taxon>Stylosanthes</taxon>
    </lineage>
</organism>